<evidence type="ECO:0000256" key="1">
    <source>
        <dbReference type="ARBA" id="ARBA00005755"/>
    </source>
</evidence>
<dbReference type="CDD" id="cd05784">
    <property type="entry name" value="DNA_polB_II_exo"/>
    <property type="match status" value="1"/>
</dbReference>
<dbReference type="InterPro" id="IPR017964">
    <property type="entry name" value="DNA-dir_DNA_pol_B_CS"/>
</dbReference>
<evidence type="ECO:0000256" key="5">
    <source>
        <dbReference type="ARBA" id="ARBA00023125"/>
    </source>
</evidence>
<keyword evidence="11" id="KW-1185">Reference proteome</keyword>
<dbReference type="OrthoDB" id="5807460at2"/>
<dbReference type="GO" id="GO:0009432">
    <property type="term" value="P:SOS response"/>
    <property type="evidence" value="ECO:0007669"/>
    <property type="project" value="TreeGrafter"/>
</dbReference>
<dbReference type="SMART" id="SM00486">
    <property type="entry name" value="POLBc"/>
    <property type="match status" value="1"/>
</dbReference>
<keyword evidence="7" id="KW-0235">DNA replication</keyword>
<dbReference type="Gene3D" id="1.10.132.60">
    <property type="entry name" value="DNA polymerase family B, C-terminal domain"/>
    <property type="match status" value="1"/>
</dbReference>
<comment type="caution">
    <text evidence="10">The sequence shown here is derived from an EMBL/GenBank/DDBJ whole genome shotgun (WGS) entry which is preliminary data.</text>
</comment>
<dbReference type="GO" id="GO:0045004">
    <property type="term" value="P:DNA replication proofreading"/>
    <property type="evidence" value="ECO:0007669"/>
    <property type="project" value="TreeGrafter"/>
</dbReference>
<dbReference type="Proteomes" id="UP000307790">
    <property type="component" value="Unassembled WGS sequence"/>
</dbReference>
<evidence type="ECO:0000256" key="2">
    <source>
        <dbReference type="ARBA" id="ARBA00022679"/>
    </source>
</evidence>
<dbReference type="Gene3D" id="3.90.1600.10">
    <property type="entry name" value="Palm domain of DNA polymerase"/>
    <property type="match status" value="2"/>
</dbReference>
<evidence type="ECO:0000256" key="3">
    <source>
        <dbReference type="ARBA" id="ARBA00022695"/>
    </source>
</evidence>
<feature type="domain" description="DNA-directed DNA polymerase family B exonuclease" evidence="9">
    <location>
        <begin position="109"/>
        <end position="314"/>
    </location>
</feature>
<dbReference type="SUPFAM" id="SSF53098">
    <property type="entry name" value="Ribonuclease H-like"/>
    <property type="match status" value="1"/>
</dbReference>
<keyword evidence="3 7" id="KW-0548">Nucleotidyltransferase</keyword>
<dbReference type="NCBIfam" id="NF004421">
    <property type="entry name" value="PRK05762.1-2"/>
    <property type="match status" value="1"/>
</dbReference>
<comment type="catalytic activity">
    <reaction evidence="6 7">
        <text>DNA(n) + a 2'-deoxyribonucleoside 5'-triphosphate = DNA(n+1) + diphosphate</text>
        <dbReference type="Rhea" id="RHEA:22508"/>
        <dbReference type="Rhea" id="RHEA-COMP:17339"/>
        <dbReference type="Rhea" id="RHEA-COMP:17340"/>
        <dbReference type="ChEBI" id="CHEBI:33019"/>
        <dbReference type="ChEBI" id="CHEBI:61560"/>
        <dbReference type="ChEBI" id="CHEBI:173112"/>
        <dbReference type="EC" id="2.7.7.7"/>
    </reaction>
</comment>
<dbReference type="EC" id="2.7.7.7" evidence="7"/>
<dbReference type="PANTHER" id="PTHR10322:SF23">
    <property type="entry name" value="DNA POLYMERASE DELTA CATALYTIC SUBUNIT"/>
    <property type="match status" value="1"/>
</dbReference>
<evidence type="ECO:0000256" key="4">
    <source>
        <dbReference type="ARBA" id="ARBA00022932"/>
    </source>
</evidence>
<evidence type="ECO:0000259" key="8">
    <source>
        <dbReference type="Pfam" id="PF00136"/>
    </source>
</evidence>
<dbReference type="CDD" id="cd05537">
    <property type="entry name" value="POLBc_Pol_II"/>
    <property type="match status" value="1"/>
</dbReference>
<gene>
    <name evidence="10" type="ORF">FE810_06380</name>
</gene>
<keyword evidence="5 7" id="KW-0238">DNA-binding</keyword>
<dbReference type="InterPro" id="IPR006172">
    <property type="entry name" value="DNA-dir_DNA_pol_B"/>
</dbReference>
<protein>
    <recommendedName>
        <fullName evidence="7">DNA polymerase</fullName>
        <ecNumber evidence="7">2.7.7.7</ecNumber>
    </recommendedName>
</protein>
<dbReference type="GO" id="GO:0008296">
    <property type="term" value="F:3'-5'-DNA exonuclease activity"/>
    <property type="evidence" value="ECO:0007669"/>
    <property type="project" value="TreeGrafter"/>
</dbReference>
<evidence type="ECO:0000313" key="11">
    <source>
        <dbReference type="Proteomes" id="UP000307790"/>
    </source>
</evidence>
<evidence type="ECO:0000313" key="10">
    <source>
        <dbReference type="EMBL" id="TLU66439.1"/>
    </source>
</evidence>
<dbReference type="InterPro" id="IPR036397">
    <property type="entry name" value="RNaseH_sf"/>
</dbReference>
<dbReference type="InterPro" id="IPR050240">
    <property type="entry name" value="DNA_pol_type-B"/>
</dbReference>
<dbReference type="InterPro" id="IPR043502">
    <property type="entry name" value="DNA/RNA_pol_sf"/>
</dbReference>
<evidence type="ECO:0000256" key="7">
    <source>
        <dbReference type="RuleBase" id="RU000442"/>
    </source>
</evidence>
<dbReference type="EMBL" id="VCBC01000005">
    <property type="protein sequence ID" value="TLU66439.1"/>
    <property type="molecule type" value="Genomic_DNA"/>
</dbReference>
<feature type="domain" description="DNA-directed DNA polymerase family B multifunctional" evidence="8">
    <location>
        <begin position="395"/>
        <end position="780"/>
    </location>
</feature>
<dbReference type="Gene3D" id="2.40.50.590">
    <property type="match status" value="2"/>
</dbReference>
<organism evidence="10 11">
    <name type="scientific">Thalassotalea litorea</name>
    <dbReference type="NCBI Taxonomy" id="2020715"/>
    <lineage>
        <taxon>Bacteria</taxon>
        <taxon>Pseudomonadati</taxon>
        <taxon>Pseudomonadota</taxon>
        <taxon>Gammaproteobacteria</taxon>
        <taxon>Alteromonadales</taxon>
        <taxon>Colwelliaceae</taxon>
        <taxon>Thalassotalea</taxon>
    </lineage>
</organism>
<dbReference type="InterPro" id="IPR006133">
    <property type="entry name" value="DNA-dir_DNA_pol_B_exonuc"/>
</dbReference>
<dbReference type="Pfam" id="PF03104">
    <property type="entry name" value="DNA_pol_B_exo1"/>
    <property type="match status" value="1"/>
</dbReference>
<dbReference type="InterPro" id="IPR006134">
    <property type="entry name" value="DNA-dir_DNA_pol_B_multi_dom"/>
</dbReference>
<keyword evidence="4 7" id="KW-0239">DNA-directed DNA polymerase</keyword>
<dbReference type="PRINTS" id="PR00106">
    <property type="entry name" value="DNAPOLB"/>
</dbReference>
<dbReference type="InterPro" id="IPR012337">
    <property type="entry name" value="RNaseH-like_sf"/>
</dbReference>
<dbReference type="Gene3D" id="1.10.287.690">
    <property type="entry name" value="Helix hairpin bin"/>
    <property type="match status" value="1"/>
</dbReference>
<evidence type="ECO:0000259" key="9">
    <source>
        <dbReference type="Pfam" id="PF03104"/>
    </source>
</evidence>
<dbReference type="Pfam" id="PF21474">
    <property type="entry name" value="DNApolII_N"/>
    <property type="match status" value="1"/>
</dbReference>
<keyword evidence="2 7" id="KW-0808">Transferase</keyword>
<dbReference type="PROSITE" id="PS00116">
    <property type="entry name" value="DNA_POLYMERASE_B"/>
    <property type="match status" value="1"/>
</dbReference>
<dbReference type="GO" id="GO:0003677">
    <property type="term" value="F:DNA binding"/>
    <property type="evidence" value="ECO:0007669"/>
    <property type="project" value="UniProtKB-KW"/>
</dbReference>
<dbReference type="AlphaFoldDB" id="A0A5R9IPB7"/>
<dbReference type="GO" id="GO:0000166">
    <property type="term" value="F:nucleotide binding"/>
    <property type="evidence" value="ECO:0007669"/>
    <property type="project" value="InterPro"/>
</dbReference>
<dbReference type="InterPro" id="IPR042087">
    <property type="entry name" value="DNA_pol_B_thumb"/>
</dbReference>
<dbReference type="PANTHER" id="PTHR10322">
    <property type="entry name" value="DNA POLYMERASE CATALYTIC SUBUNIT"/>
    <property type="match status" value="1"/>
</dbReference>
<dbReference type="GO" id="GO:0003887">
    <property type="term" value="F:DNA-directed DNA polymerase activity"/>
    <property type="evidence" value="ECO:0007669"/>
    <property type="project" value="UniProtKB-KW"/>
</dbReference>
<accession>A0A5R9IPB7</accession>
<dbReference type="FunFam" id="3.90.1600.10:FF:000030">
    <property type="entry name" value="DNA polymerase II"/>
    <property type="match status" value="1"/>
</dbReference>
<dbReference type="Pfam" id="PF00136">
    <property type="entry name" value="DNA_pol_B"/>
    <property type="match status" value="1"/>
</dbReference>
<dbReference type="Gene3D" id="3.30.420.10">
    <property type="entry name" value="Ribonuclease H-like superfamily/Ribonuclease H"/>
    <property type="match status" value="1"/>
</dbReference>
<evidence type="ECO:0000256" key="6">
    <source>
        <dbReference type="ARBA" id="ARBA00049244"/>
    </source>
</evidence>
<proteinExistence type="inferred from homology"/>
<comment type="similarity">
    <text evidence="1 7">Belongs to the DNA polymerase type-B family.</text>
</comment>
<sequence length="805" mass="91862">MQSGVYGQLPGFVLSRQIQENRQGIQLVFWLHTDNGPVKLEIDGEKAVFFVETTSAPHAVKTLNQHNISHQTQELNLTNYNHNQVTGFYFQRLNQFYVARDRLKDQGIKVYEDDVRPDDRFLMERFIYGSLVFTGTSNQKSQPIQHPNCPSATYHNIQQGRAKSATYTPNLSMLSLDVECSFSGELYSIGFYQDKRQIVIMIGIPEPDAPDYIVWVEDEKALLKATIDLINQWDPDTIIGWNVVGFDMRLLQKRCDLHKIPFAIGRDGGQLHWRQNRMSPDQHFVMIPGRVTLDGIDLLKTATYNFPSFSLENVAQSLLGVGKDIDDVNNRGKEITRKFHQDKQALAKYNLMDCKLVWDIFIKTQLLEFAVLRSNLTGLELDRIGGSVAAFTNLYLPKLHRAGYIAPNLGDGERDLVSPGGYVMDSIPGLYKNVLVLDFKSLYPSIIRTFKIDPMGMVIGLQSAESDPGSVIPGYDGASFSREQHFLPQIIESLWAERDKAKAQKNAPLSQAIKIIMNSFYGVLGSNGCRFFDPRLSGSITKRSHDLLKTTQSWIDELGYKVIYGDTDSIFVSIGEQHDDSDAQAIGKTLMNLINQRWQQKLADDYNISSALEIEFETHFHTFLMPTVRGTDIGTKKRYAGLVGRDDKEQLIFKGLESVRTDWTELAKCFQQNLYLKVFHHEPVDAYILQMVNDTLEGKFDHMLTYRKRLRRKLDEYQKNVPPHVKAARHADEIHQATDKPLRYQNKGWIEYVMTMAGPQTLEHQQAPIDYQLYIDRQLAAIADGILPFIGKDFASICDQQMQLF</sequence>
<name>A0A5R9IPB7_9GAMM</name>
<dbReference type="SUPFAM" id="SSF56672">
    <property type="entry name" value="DNA/RNA polymerases"/>
    <property type="match status" value="1"/>
</dbReference>
<dbReference type="InterPro" id="IPR023211">
    <property type="entry name" value="DNA_pol_palm_dom_sf"/>
</dbReference>
<reference evidence="10 11" key="1">
    <citation type="submission" date="2019-05" db="EMBL/GenBank/DDBJ databases">
        <title>Genome sequences of Thalassotalea litorea 1K03283.</title>
        <authorList>
            <person name="Zhang D."/>
        </authorList>
    </citation>
    <scope>NUCLEOTIDE SEQUENCE [LARGE SCALE GENOMIC DNA]</scope>
    <source>
        <strain evidence="10 11">MCCC 1K03283</strain>
    </source>
</reference>